<reference evidence="2 3" key="1">
    <citation type="submission" date="2013-08" db="EMBL/GenBank/DDBJ databases">
        <authorList>
            <person name="Durkin A.S."/>
            <person name="Haft D.R."/>
            <person name="McCorrison J."/>
            <person name="Torralba M."/>
            <person name="Gillis M."/>
            <person name="Haft D.H."/>
            <person name="Methe B."/>
            <person name="Sutton G."/>
            <person name="Nelson K.E."/>
        </authorList>
    </citation>
    <scope>NUCLEOTIDE SEQUENCE [LARGE SCALE GENOMIC DNA]</scope>
    <source>
        <strain evidence="2 3">F0067</strain>
    </source>
</reference>
<dbReference type="InterPro" id="IPR016024">
    <property type="entry name" value="ARM-type_fold"/>
</dbReference>
<keyword evidence="3" id="KW-1185">Reference proteome</keyword>
<sequence>MKIKILLILFALGVLVTVVGVAIHAKMVGSTSFSIAQNSFVEPGTLTRDFSVFDAIRYNGYQFTTWFNVYPLVVRISYLVVVSSILVWLFTVVKILVNQWFDRRRQRIFSHLYEQYYDTLNEILYSGRRMSKEEIVKRMALPKDYAISSQRELDFWFRIYIVDHVKRVREVNRSNEMILLRVLHMREYLEHTLLEGTTSQRISVMQAVRYLSIPMNGGLVARLVNTKNYLLRREARLFYMINTYDEPFEMIDNDETFTLWDRMEIHLMMSQTNAMGKPLPPFYAQIQQTKDIPNKAFLIQELGYFGAPEDIELLLQYLDSTDDRIFRAAVKSFAHREYEPAVEPIKANYRRSSPHTRRLILRSLLKIHAGDDIEDFYAWCYDVSPDFKTKRAILRCLWEYSLRGKRKVVLLRRAASPKEQVLFLHIQNEILRSTETIKL</sequence>
<feature type="transmembrane region" description="Helical" evidence="1">
    <location>
        <begin position="76"/>
        <end position="97"/>
    </location>
</feature>
<dbReference type="AlphaFoldDB" id="U2QA35"/>
<dbReference type="EMBL" id="AWEY01000044">
    <property type="protein sequence ID" value="ERK38188.1"/>
    <property type="molecule type" value="Genomic_DNA"/>
</dbReference>
<gene>
    <name evidence="2" type="ORF">HMPREF9135_1061</name>
</gene>
<evidence type="ECO:0008006" key="4">
    <source>
        <dbReference type="Google" id="ProtNLM"/>
    </source>
</evidence>
<keyword evidence="1" id="KW-0812">Transmembrane</keyword>
<dbReference type="InterPro" id="IPR011989">
    <property type="entry name" value="ARM-like"/>
</dbReference>
<keyword evidence="1" id="KW-1133">Transmembrane helix</keyword>
<evidence type="ECO:0000256" key="1">
    <source>
        <dbReference type="SAM" id="Phobius"/>
    </source>
</evidence>
<dbReference type="Proteomes" id="UP000016648">
    <property type="component" value="Unassembled WGS sequence"/>
</dbReference>
<proteinExistence type="predicted"/>
<accession>U2QA35</accession>
<dbReference type="SUPFAM" id="SSF48371">
    <property type="entry name" value="ARM repeat"/>
    <property type="match status" value="1"/>
</dbReference>
<evidence type="ECO:0000313" key="2">
    <source>
        <dbReference type="EMBL" id="ERK38188.1"/>
    </source>
</evidence>
<dbReference type="Gene3D" id="1.25.10.10">
    <property type="entry name" value="Leucine-rich Repeat Variant"/>
    <property type="match status" value="1"/>
</dbReference>
<evidence type="ECO:0000313" key="3">
    <source>
        <dbReference type="Proteomes" id="UP000016648"/>
    </source>
</evidence>
<comment type="caution">
    <text evidence="2">The sequence shown here is derived from an EMBL/GenBank/DDBJ whole genome shotgun (WGS) entry which is preliminary data.</text>
</comment>
<dbReference type="RefSeq" id="WP_021590830.1">
    <property type="nucleotide sequence ID" value="NZ_AWEY01000044.1"/>
</dbReference>
<protein>
    <recommendedName>
        <fullName evidence="4">HEAT repeat domain-containing protein</fullName>
    </recommendedName>
</protein>
<keyword evidence="1" id="KW-0472">Membrane</keyword>
<organism evidence="2 3">
    <name type="scientific">Segatella baroniae F0067</name>
    <dbReference type="NCBI Taxonomy" id="1115809"/>
    <lineage>
        <taxon>Bacteria</taxon>
        <taxon>Pseudomonadati</taxon>
        <taxon>Bacteroidota</taxon>
        <taxon>Bacteroidia</taxon>
        <taxon>Bacteroidales</taxon>
        <taxon>Prevotellaceae</taxon>
        <taxon>Segatella</taxon>
    </lineage>
</organism>
<dbReference type="PATRIC" id="fig|1115809.3.peg.2547"/>
<name>U2QA35_9BACT</name>